<evidence type="ECO:0000313" key="2">
    <source>
        <dbReference type="Proteomes" id="UP001558850"/>
    </source>
</evidence>
<organism evidence="1 2">
    <name type="scientific">Paraburkholderia phymatum</name>
    <dbReference type="NCBI Taxonomy" id="148447"/>
    <lineage>
        <taxon>Bacteria</taxon>
        <taxon>Pseudomonadati</taxon>
        <taxon>Pseudomonadota</taxon>
        <taxon>Betaproteobacteria</taxon>
        <taxon>Burkholderiales</taxon>
        <taxon>Burkholderiaceae</taxon>
        <taxon>Paraburkholderia</taxon>
    </lineage>
</organism>
<reference evidence="1" key="1">
    <citation type="submission" date="2024-07" db="EMBL/GenBank/DDBJ databases">
        <title>A survey of Mimosa microsymbionts across Brazilian biomes reveals a high diversity of Paraburkholderia nodulating endemic species, but also that Cupriavidus is common as a symbiont of widespread species.</title>
        <authorList>
            <person name="Rouws L."/>
            <person name="Barauna A."/>
            <person name="Beukes C."/>
            <person name="Rouws J.R.C."/>
            <person name="De Faria S.M."/>
            <person name="Gross E."/>
            <person name="Bueno Dos Reis Junior F."/>
            <person name="Simon M.F."/>
            <person name="Maluk M."/>
            <person name="Odee D.W."/>
            <person name="Kenicer G."/>
            <person name="Young J.P.W."/>
            <person name="Reis V.M."/>
            <person name="Zilli J."/>
            <person name="James E.K."/>
        </authorList>
    </citation>
    <scope>NUCLEOTIDE SEQUENCE</scope>
    <source>
        <strain evidence="1">EG181B</strain>
    </source>
</reference>
<comment type="caution">
    <text evidence="1">The sequence shown here is derived from an EMBL/GenBank/DDBJ whole genome shotgun (WGS) entry which is preliminary data.</text>
</comment>
<proteinExistence type="predicted"/>
<evidence type="ECO:0000313" key="1">
    <source>
        <dbReference type="EMBL" id="MEX3936420.1"/>
    </source>
</evidence>
<sequence length="83" mass="9288">MLTLKLFKAAECVGEVTLMQAHESGEEEGWSLDDESVSIFTEILALHDAQLRIAPLHQYESAERRLLAFLHGPERSPIPTPTD</sequence>
<name>A0ACC6U9R2_9BURK</name>
<protein>
    <submittedName>
        <fullName evidence="1">Uncharacterized protein</fullName>
    </submittedName>
</protein>
<keyword evidence="2" id="KW-1185">Reference proteome</keyword>
<dbReference type="Proteomes" id="UP001558850">
    <property type="component" value="Unassembled WGS sequence"/>
</dbReference>
<dbReference type="EMBL" id="JBFRCH010000032">
    <property type="protein sequence ID" value="MEX3936420.1"/>
    <property type="molecule type" value="Genomic_DNA"/>
</dbReference>
<gene>
    <name evidence="1" type="ORF">AB4Y32_32375</name>
</gene>
<accession>A0ACC6U9R2</accession>